<sequence length="75" mass="8531">MGSDTEAADDIDRGDMAPAVMPDSYGYDIDQMTMTTKKRNTTVTRTYEDMKVVAEQTNIYGQEKRQNWTDLTTVN</sequence>
<evidence type="ECO:0000313" key="4">
    <source>
        <dbReference type="WBParaSite" id="NBR_0001843601-mRNA-1"/>
    </source>
</evidence>
<name>A0A0N4YMM7_NIPBR</name>
<organism evidence="4">
    <name type="scientific">Nippostrongylus brasiliensis</name>
    <name type="common">Rat hookworm</name>
    <dbReference type="NCBI Taxonomy" id="27835"/>
    <lineage>
        <taxon>Eukaryota</taxon>
        <taxon>Metazoa</taxon>
        <taxon>Ecdysozoa</taxon>
        <taxon>Nematoda</taxon>
        <taxon>Chromadorea</taxon>
        <taxon>Rhabditida</taxon>
        <taxon>Rhabditina</taxon>
        <taxon>Rhabditomorpha</taxon>
        <taxon>Strongyloidea</taxon>
        <taxon>Heligmosomidae</taxon>
        <taxon>Nippostrongylus</taxon>
    </lineage>
</organism>
<accession>A0A0N4YMM7</accession>
<evidence type="ECO:0000313" key="3">
    <source>
        <dbReference type="Proteomes" id="UP000271162"/>
    </source>
</evidence>
<evidence type="ECO:0000256" key="1">
    <source>
        <dbReference type="SAM" id="MobiDB-lite"/>
    </source>
</evidence>
<dbReference type="Proteomes" id="UP000271162">
    <property type="component" value="Unassembled WGS sequence"/>
</dbReference>
<protein>
    <submittedName>
        <fullName evidence="4">Reverse transcriptase domain-containing protein</fullName>
    </submittedName>
</protein>
<dbReference type="AlphaFoldDB" id="A0A0N4YMM7"/>
<reference evidence="4" key="1">
    <citation type="submission" date="2017-02" db="UniProtKB">
        <authorList>
            <consortium name="WormBaseParasite"/>
        </authorList>
    </citation>
    <scope>IDENTIFICATION</scope>
</reference>
<dbReference type="WBParaSite" id="NBR_0001843601-mRNA-1">
    <property type="protein sequence ID" value="NBR_0001843601-mRNA-1"/>
    <property type="gene ID" value="NBR_0001843601"/>
</dbReference>
<reference evidence="2 3" key="2">
    <citation type="submission" date="2018-11" db="EMBL/GenBank/DDBJ databases">
        <authorList>
            <consortium name="Pathogen Informatics"/>
        </authorList>
    </citation>
    <scope>NUCLEOTIDE SEQUENCE [LARGE SCALE GENOMIC DNA]</scope>
</reference>
<gene>
    <name evidence="2" type="ORF">NBR_LOCUS18437</name>
</gene>
<keyword evidence="3" id="KW-1185">Reference proteome</keyword>
<proteinExistence type="predicted"/>
<dbReference type="EMBL" id="UYSL01023414">
    <property type="protein sequence ID" value="VDL82162.1"/>
    <property type="molecule type" value="Genomic_DNA"/>
</dbReference>
<evidence type="ECO:0000313" key="2">
    <source>
        <dbReference type="EMBL" id="VDL82162.1"/>
    </source>
</evidence>
<feature type="region of interest" description="Disordered" evidence="1">
    <location>
        <begin position="1"/>
        <end position="24"/>
    </location>
</feature>